<dbReference type="Proteomes" id="UP001176940">
    <property type="component" value="Unassembled WGS sequence"/>
</dbReference>
<keyword evidence="2" id="KW-1185">Reference proteome</keyword>
<name>A0ABN9L0S3_9NEOB</name>
<sequence>MHIFYQVQLVPYIHWLTHWQLDLTWHASHTLLVPSPILYWHNLLTNMKCSGTLFLAPITLAICQPVFHLKCLLLTSSKLCTLSLLSCRGWQWNNSGYMVTPTCTVGIYPARKIITEFIKIDLCNV</sequence>
<proteinExistence type="predicted"/>
<reference evidence="1" key="1">
    <citation type="submission" date="2023-07" db="EMBL/GenBank/DDBJ databases">
        <authorList>
            <person name="Stuckert A."/>
        </authorList>
    </citation>
    <scope>NUCLEOTIDE SEQUENCE</scope>
</reference>
<evidence type="ECO:0000313" key="2">
    <source>
        <dbReference type="Proteomes" id="UP001176940"/>
    </source>
</evidence>
<evidence type="ECO:0000313" key="1">
    <source>
        <dbReference type="EMBL" id="CAJ0930408.1"/>
    </source>
</evidence>
<protein>
    <submittedName>
        <fullName evidence="1">Uncharacterized protein</fullName>
    </submittedName>
</protein>
<comment type="caution">
    <text evidence="1">The sequence shown here is derived from an EMBL/GenBank/DDBJ whole genome shotgun (WGS) entry which is preliminary data.</text>
</comment>
<dbReference type="EMBL" id="CAUEEQ010006668">
    <property type="protein sequence ID" value="CAJ0930408.1"/>
    <property type="molecule type" value="Genomic_DNA"/>
</dbReference>
<gene>
    <name evidence="1" type="ORF">RIMI_LOCUS4216798</name>
</gene>
<accession>A0ABN9L0S3</accession>
<organism evidence="1 2">
    <name type="scientific">Ranitomeya imitator</name>
    <name type="common">mimic poison frog</name>
    <dbReference type="NCBI Taxonomy" id="111125"/>
    <lineage>
        <taxon>Eukaryota</taxon>
        <taxon>Metazoa</taxon>
        <taxon>Chordata</taxon>
        <taxon>Craniata</taxon>
        <taxon>Vertebrata</taxon>
        <taxon>Euteleostomi</taxon>
        <taxon>Amphibia</taxon>
        <taxon>Batrachia</taxon>
        <taxon>Anura</taxon>
        <taxon>Neobatrachia</taxon>
        <taxon>Hyloidea</taxon>
        <taxon>Dendrobatidae</taxon>
        <taxon>Dendrobatinae</taxon>
        <taxon>Ranitomeya</taxon>
    </lineage>
</organism>